<sequence>MLDDAGDTDADAEQPLGGEARAGEHLGDPGADVVDDDLDLVALLLQRELRAGELGEGQVEQFDADPGLAHVDADHVAAERCHA</sequence>
<accession>A0AAT9HN49</accession>
<organism evidence="2">
    <name type="scientific">Streptomyces haneummycinicus</name>
    <dbReference type="NCBI Taxonomy" id="3074435"/>
    <lineage>
        <taxon>Bacteria</taxon>
        <taxon>Bacillati</taxon>
        <taxon>Actinomycetota</taxon>
        <taxon>Actinomycetes</taxon>
        <taxon>Kitasatosporales</taxon>
        <taxon>Streptomycetaceae</taxon>
        <taxon>Streptomyces</taxon>
    </lineage>
</organism>
<proteinExistence type="predicted"/>
<feature type="compositionally biased region" description="Acidic residues" evidence="1">
    <location>
        <begin position="1"/>
        <end position="12"/>
    </location>
</feature>
<dbReference type="AlphaFoldDB" id="A0AAT9HN49"/>
<protein>
    <submittedName>
        <fullName evidence="2">Uncharacterized protein</fullName>
    </submittedName>
</protein>
<reference evidence="2" key="1">
    <citation type="submission" date="2024-06" db="EMBL/GenBank/DDBJ databases">
        <authorList>
            <consortium name="consrtm"/>
            <person name="Uemura M."/>
            <person name="Terahara T."/>
        </authorList>
    </citation>
    <scope>NUCLEOTIDE SEQUENCE</scope>
    <source>
        <strain evidence="2">KM77-8</strain>
    </source>
</reference>
<dbReference type="EMBL" id="AP035768">
    <property type="protein sequence ID" value="BFO18958.1"/>
    <property type="molecule type" value="Genomic_DNA"/>
</dbReference>
<gene>
    <name evidence="2" type="ORF">SHKM778_53460</name>
</gene>
<evidence type="ECO:0000313" key="2">
    <source>
        <dbReference type="EMBL" id="BFO18958.1"/>
    </source>
</evidence>
<evidence type="ECO:0000256" key="1">
    <source>
        <dbReference type="SAM" id="MobiDB-lite"/>
    </source>
</evidence>
<name>A0AAT9HN49_9ACTN</name>
<feature type="region of interest" description="Disordered" evidence="1">
    <location>
        <begin position="1"/>
        <end position="32"/>
    </location>
</feature>
<reference evidence="2" key="2">
    <citation type="submission" date="2024-07" db="EMBL/GenBank/DDBJ databases">
        <title>Streptomyces haneummycinica sp. nov., a new antibiotic-producing actinobacterium isolated from marine sediment.</title>
        <authorList>
            <person name="Uemura M."/>
            <person name="Hamada M."/>
            <person name="Hirano S."/>
            <person name="Kobayashi K."/>
            <person name="Ohshiro T."/>
            <person name="Kobayashi T."/>
            <person name="Terahara T."/>
        </authorList>
    </citation>
    <scope>NUCLEOTIDE SEQUENCE</scope>
    <source>
        <strain evidence="2">KM77-8</strain>
    </source>
</reference>